<dbReference type="PANTHER" id="PTHR10192">
    <property type="entry name" value="MOLYBDOPTERIN BIOSYNTHESIS PROTEIN"/>
    <property type="match status" value="1"/>
</dbReference>
<comment type="pathway">
    <text evidence="1">Cofactor biosynthesis; molybdopterin biosynthesis.</text>
</comment>
<keyword evidence="1" id="KW-0501">Molybdenum cofactor biosynthesis</keyword>
<keyword evidence="1" id="KW-0460">Magnesium</keyword>
<comment type="similarity">
    <text evidence="1">Belongs to the MoeA family.</text>
</comment>
<dbReference type="Gene3D" id="2.170.190.11">
    <property type="entry name" value="Molybdopterin biosynthesis moea protein, domain 3"/>
    <property type="match status" value="1"/>
</dbReference>
<dbReference type="GO" id="GO:0006777">
    <property type="term" value="P:Mo-molybdopterin cofactor biosynthetic process"/>
    <property type="evidence" value="ECO:0007669"/>
    <property type="project" value="UniProtKB-UniRule"/>
</dbReference>
<feature type="non-terminal residue" evidence="4">
    <location>
        <position position="130"/>
    </location>
</feature>
<dbReference type="GO" id="GO:0046872">
    <property type="term" value="F:metal ion binding"/>
    <property type="evidence" value="ECO:0007669"/>
    <property type="project" value="UniProtKB-UniRule"/>
</dbReference>
<evidence type="ECO:0000313" key="4">
    <source>
        <dbReference type="EMBL" id="MBB0231223.1"/>
    </source>
</evidence>
<dbReference type="EMBL" id="VKHS01000460">
    <property type="protein sequence ID" value="MBB0231223.1"/>
    <property type="molecule type" value="Genomic_DNA"/>
</dbReference>
<dbReference type="GO" id="GO:0061599">
    <property type="term" value="F:molybdopterin molybdotransferase activity"/>
    <property type="evidence" value="ECO:0007669"/>
    <property type="project" value="UniProtKB-UniRule"/>
</dbReference>
<feature type="compositionally biased region" description="Gly residues" evidence="2">
    <location>
        <begin position="121"/>
        <end position="130"/>
    </location>
</feature>
<reference evidence="5" key="1">
    <citation type="submission" date="2019-10" db="EMBL/GenBank/DDBJ databases">
        <title>Streptomyces sp. nov., a novel actinobacterium isolated from alkaline environment.</title>
        <authorList>
            <person name="Golinska P."/>
        </authorList>
    </citation>
    <scope>NUCLEOTIDE SEQUENCE [LARGE SCALE GENOMIC DNA]</scope>
    <source>
        <strain evidence="5">DSM 42108</strain>
    </source>
</reference>
<keyword evidence="1 4" id="KW-0808">Transferase</keyword>
<dbReference type="GO" id="GO:0005829">
    <property type="term" value="C:cytosol"/>
    <property type="evidence" value="ECO:0007669"/>
    <property type="project" value="TreeGrafter"/>
</dbReference>
<feature type="region of interest" description="Disordered" evidence="2">
    <location>
        <begin position="80"/>
        <end position="130"/>
    </location>
</feature>
<dbReference type="Proteomes" id="UP000530234">
    <property type="component" value="Unassembled WGS sequence"/>
</dbReference>
<feature type="domain" description="MoeA N-terminal and linker" evidence="3">
    <location>
        <begin position="6"/>
        <end position="120"/>
    </location>
</feature>
<evidence type="ECO:0000256" key="2">
    <source>
        <dbReference type="SAM" id="MobiDB-lite"/>
    </source>
</evidence>
<evidence type="ECO:0000313" key="5">
    <source>
        <dbReference type="Proteomes" id="UP000530234"/>
    </source>
</evidence>
<comment type="catalytic activity">
    <reaction evidence="1">
        <text>adenylyl-molybdopterin + molybdate = Mo-molybdopterin + AMP + H(+)</text>
        <dbReference type="Rhea" id="RHEA:35047"/>
        <dbReference type="ChEBI" id="CHEBI:15378"/>
        <dbReference type="ChEBI" id="CHEBI:36264"/>
        <dbReference type="ChEBI" id="CHEBI:62727"/>
        <dbReference type="ChEBI" id="CHEBI:71302"/>
        <dbReference type="ChEBI" id="CHEBI:456215"/>
    </reaction>
</comment>
<dbReference type="AlphaFoldDB" id="A0A7W3T5L9"/>
<dbReference type="Pfam" id="PF03453">
    <property type="entry name" value="MoeA_N"/>
    <property type="match status" value="1"/>
</dbReference>
<comment type="caution">
    <text evidence="4">The sequence shown here is derived from an EMBL/GenBank/DDBJ whole genome shotgun (WGS) entry which is preliminary data.</text>
</comment>
<keyword evidence="1" id="KW-0500">Molybdenum</keyword>
<dbReference type="EC" id="2.10.1.1" evidence="1"/>
<keyword evidence="5" id="KW-1185">Reference proteome</keyword>
<sequence length="130" mass="13201">MADIRSVDEHLAEILATVRPLEPLELPLDDAHGCVLAEDVTVPVALPPFDNSSMDGYAVRVADVEGADERYPAVLEVIGDAPAGGGTPAPAVGPGRTVRIMTGAPLPPGAEAVVPVEWTDGGTGGGPVET</sequence>
<organism evidence="4 5">
    <name type="scientific">Streptomyces calidiresistens</name>
    <dbReference type="NCBI Taxonomy" id="1485586"/>
    <lineage>
        <taxon>Bacteria</taxon>
        <taxon>Bacillati</taxon>
        <taxon>Actinomycetota</taxon>
        <taxon>Actinomycetes</taxon>
        <taxon>Kitasatosporales</taxon>
        <taxon>Streptomycetaceae</taxon>
        <taxon>Streptomyces</taxon>
    </lineage>
</organism>
<evidence type="ECO:0000259" key="3">
    <source>
        <dbReference type="Pfam" id="PF03453"/>
    </source>
</evidence>
<name>A0A7W3T5L9_9ACTN</name>
<comment type="function">
    <text evidence="1">Catalyzes the insertion of molybdate into adenylated molybdopterin with the concomitant release of AMP.</text>
</comment>
<dbReference type="UniPathway" id="UPA00344"/>
<dbReference type="SUPFAM" id="SSF63882">
    <property type="entry name" value="MoeA N-terminal region -like"/>
    <property type="match status" value="1"/>
</dbReference>
<gene>
    <name evidence="4" type="ORF">FOE67_17340</name>
</gene>
<dbReference type="PANTHER" id="PTHR10192:SF5">
    <property type="entry name" value="GEPHYRIN"/>
    <property type="match status" value="1"/>
</dbReference>
<evidence type="ECO:0000256" key="1">
    <source>
        <dbReference type="RuleBase" id="RU365090"/>
    </source>
</evidence>
<protein>
    <recommendedName>
        <fullName evidence="1">Molybdopterin molybdenumtransferase</fullName>
        <ecNumber evidence="1">2.10.1.1</ecNumber>
    </recommendedName>
</protein>
<accession>A0A7W3T5L9</accession>
<comment type="cofactor">
    <cofactor evidence="1">
        <name>Mg(2+)</name>
        <dbReference type="ChEBI" id="CHEBI:18420"/>
    </cofactor>
</comment>
<dbReference type="InterPro" id="IPR038987">
    <property type="entry name" value="MoeA-like"/>
</dbReference>
<keyword evidence="1" id="KW-0479">Metal-binding</keyword>
<proteinExistence type="inferred from homology"/>
<dbReference type="InterPro" id="IPR005110">
    <property type="entry name" value="MoeA_linker/N"/>
</dbReference>
<dbReference type="InterPro" id="IPR036135">
    <property type="entry name" value="MoeA_linker/N_sf"/>
</dbReference>